<dbReference type="GO" id="GO:0008236">
    <property type="term" value="F:serine-type peptidase activity"/>
    <property type="evidence" value="ECO:0007669"/>
    <property type="project" value="UniProtKB-KW"/>
</dbReference>
<evidence type="ECO:0000256" key="2">
    <source>
        <dbReference type="ARBA" id="ARBA00022645"/>
    </source>
</evidence>
<feature type="active site" description="Nucleophile" evidence="6">
    <location>
        <position position="110"/>
    </location>
</feature>
<accession>A0A3N9UEF6</accession>
<dbReference type="Proteomes" id="UP000274033">
    <property type="component" value="Unassembled WGS sequence"/>
</dbReference>
<dbReference type="PIRSF" id="PIRSF028757">
    <property type="entry name" value="LD-carboxypeptidase"/>
    <property type="match status" value="1"/>
</dbReference>
<organism evidence="9 10">
    <name type="scientific">Lysinibacillus composti</name>
    <dbReference type="NCBI Taxonomy" id="720633"/>
    <lineage>
        <taxon>Bacteria</taxon>
        <taxon>Bacillati</taxon>
        <taxon>Bacillota</taxon>
        <taxon>Bacilli</taxon>
        <taxon>Bacillales</taxon>
        <taxon>Bacillaceae</taxon>
        <taxon>Lysinibacillus</taxon>
    </lineage>
</organism>
<dbReference type="Pfam" id="PF17676">
    <property type="entry name" value="Peptidase_S66C"/>
    <property type="match status" value="1"/>
</dbReference>
<feature type="domain" description="LD-carboxypeptidase N-terminal" evidence="7">
    <location>
        <begin position="14"/>
        <end position="130"/>
    </location>
</feature>
<comment type="caution">
    <text evidence="9">The sequence shown here is derived from an EMBL/GenBank/DDBJ whole genome shotgun (WGS) entry which is preliminary data.</text>
</comment>
<dbReference type="GO" id="GO:0006508">
    <property type="term" value="P:proteolysis"/>
    <property type="evidence" value="ECO:0007669"/>
    <property type="project" value="UniProtKB-KW"/>
</dbReference>
<evidence type="ECO:0000256" key="4">
    <source>
        <dbReference type="ARBA" id="ARBA00022801"/>
    </source>
</evidence>
<dbReference type="PANTHER" id="PTHR30237">
    <property type="entry name" value="MURAMOYLTETRAPEPTIDE CARBOXYPEPTIDASE"/>
    <property type="match status" value="1"/>
</dbReference>
<dbReference type="SUPFAM" id="SSF141986">
    <property type="entry name" value="LD-carboxypeptidase A C-terminal domain-like"/>
    <property type="match status" value="1"/>
</dbReference>
<dbReference type="CDD" id="cd07025">
    <property type="entry name" value="Peptidase_S66"/>
    <property type="match status" value="1"/>
</dbReference>
<dbReference type="AlphaFoldDB" id="A0A3N9UEF6"/>
<feature type="active site" description="Charge relay system" evidence="6">
    <location>
        <position position="207"/>
    </location>
</feature>
<keyword evidence="4" id="KW-0378">Hydrolase</keyword>
<comment type="similarity">
    <text evidence="1">Belongs to the peptidase S66 family.</text>
</comment>
<evidence type="ECO:0000256" key="3">
    <source>
        <dbReference type="ARBA" id="ARBA00022670"/>
    </source>
</evidence>
<evidence type="ECO:0000259" key="8">
    <source>
        <dbReference type="Pfam" id="PF17676"/>
    </source>
</evidence>
<evidence type="ECO:0000256" key="5">
    <source>
        <dbReference type="ARBA" id="ARBA00022825"/>
    </source>
</evidence>
<dbReference type="InterPro" id="IPR003507">
    <property type="entry name" value="S66_fam"/>
</dbReference>
<evidence type="ECO:0000259" key="7">
    <source>
        <dbReference type="Pfam" id="PF02016"/>
    </source>
</evidence>
<dbReference type="EMBL" id="RRCT01000008">
    <property type="protein sequence ID" value="RQW74649.1"/>
    <property type="molecule type" value="Genomic_DNA"/>
</dbReference>
<feature type="active site" description="Charge relay system" evidence="6">
    <location>
        <position position="275"/>
    </location>
</feature>
<feature type="domain" description="LD-carboxypeptidase C-terminal" evidence="8">
    <location>
        <begin position="176"/>
        <end position="289"/>
    </location>
</feature>
<keyword evidence="10" id="KW-1185">Reference proteome</keyword>
<protein>
    <submittedName>
        <fullName evidence="9">LD-carboxypeptidase</fullName>
    </submittedName>
</protein>
<dbReference type="Gene3D" id="3.50.30.60">
    <property type="entry name" value="LD-carboxypeptidase A C-terminal domain-like"/>
    <property type="match status" value="1"/>
</dbReference>
<gene>
    <name evidence="9" type="ORF">EBB45_10480</name>
</gene>
<dbReference type="InterPro" id="IPR040449">
    <property type="entry name" value="Peptidase_S66_N"/>
</dbReference>
<sequence>MKIRPNRLRVGDTVGVVTLSSPLAMEKLPGKLALLKELGLNYKVGQSVGLTGNYLAGTDEERLNDLHSMVRDPEVKAIFCLRGGYGAARIADKIDYQSFEENPKVFWGFSDVTYLHNAISEYGNIVTFHGPMLSSVTKEELSDLSKKMFQQLFTPLEIQYDENISPLQTIVPGSVRGEVTGGNLQRLVSTLGTKFELNAKGKILLFEDVGESLENIDGMLNQLRLARKLDDAAGFVIGNFANLEDGTSNEDVLRLFDEYLKPLRKPAVAGFMIGHCEPNISIPLGVEAILDADQKGLRLLPGVQ</sequence>
<dbReference type="RefSeq" id="WP_124764455.1">
    <property type="nucleotide sequence ID" value="NZ_JAFBDY010000007.1"/>
</dbReference>
<keyword evidence="5" id="KW-0720">Serine protease</keyword>
<evidence type="ECO:0000313" key="9">
    <source>
        <dbReference type="EMBL" id="RQW74649.1"/>
    </source>
</evidence>
<dbReference type="SUPFAM" id="SSF52317">
    <property type="entry name" value="Class I glutamine amidotransferase-like"/>
    <property type="match status" value="1"/>
</dbReference>
<dbReference type="InterPro" id="IPR029062">
    <property type="entry name" value="Class_I_gatase-like"/>
</dbReference>
<proteinExistence type="inferred from homology"/>
<dbReference type="InterPro" id="IPR027478">
    <property type="entry name" value="LdcA_N"/>
</dbReference>
<dbReference type="InterPro" id="IPR027461">
    <property type="entry name" value="Carboxypeptidase_A_C_sf"/>
</dbReference>
<dbReference type="OrthoDB" id="9807329at2"/>
<dbReference type="Pfam" id="PF02016">
    <property type="entry name" value="Peptidase_S66"/>
    <property type="match status" value="1"/>
</dbReference>
<reference evidence="9 10" key="1">
    <citation type="journal article" date="2013" name="J. Microbiol.">
        <title>Lysinibacillus chungkukjangi sp. nov., isolated from Chungkukjang, Korean fermented soybean food.</title>
        <authorList>
            <person name="Kim S.J."/>
            <person name="Jang Y.H."/>
            <person name="Hamada M."/>
            <person name="Ahn J.H."/>
            <person name="Weon H.Y."/>
            <person name="Suzuki K."/>
            <person name="Whang K.S."/>
            <person name="Kwon S.W."/>
        </authorList>
    </citation>
    <scope>NUCLEOTIDE SEQUENCE [LARGE SCALE GENOMIC DNA]</scope>
    <source>
        <strain evidence="9 10">MCCC 1A12701</strain>
    </source>
</reference>
<name>A0A3N9UEF6_9BACI</name>
<dbReference type="InterPro" id="IPR040921">
    <property type="entry name" value="Peptidase_S66C"/>
</dbReference>
<dbReference type="Gene3D" id="3.40.50.10740">
    <property type="entry name" value="Class I glutamine amidotransferase-like"/>
    <property type="match status" value="1"/>
</dbReference>
<evidence type="ECO:0000256" key="6">
    <source>
        <dbReference type="PIRSR" id="PIRSR028757-1"/>
    </source>
</evidence>
<dbReference type="GO" id="GO:0004180">
    <property type="term" value="F:carboxypeptidase activity"/>
    <property type="evidence" value="ECO:0007669"/>
    <property type="project" value="UniProtKB-KW"/>
</dbReference>
<evidence type="ECO:0000256" key="1">
    <source>
        <dbReference type="ARBA" id="ARBA00010233"/>
    </source>
</evidence>
<keyword evidence="2 9" id="KW-0121">Carboxypeptidase</keyword>
<dbReference type="PANTHER" id="PTHR30237:SF2">
    <property type="entry name" value="MUREIN TETRAPEPTIDE CARBOXYPEPTIDASE"/>
    <property type="match status" value="1"/>
</dbReference>
<evidence type="ECO:0000313" key="10">
    <source>
        <dbReference type="Proteomes" id="UP000274033"/>
    </source>
</evidence>
<keyword evidence="3" id="KW-0645">Protease</keyword>